<comment type="caution">
    <text evidence="3">The sequence shown here is derived from an EMBL/GenBank/DDBJ whole genome shotgun (WGS) entry which is preliminary data.</text>
</comment>
<keyword evidence="4" id="KW-1185">Reference proteome</keyword>
<dbReference type="EMBL" id="AGRW01000051">
    <property type="protein sequence ID" value="EIC01184.1"/>
    <property type="molecule type" value="Genomic_DNA"/>
</dbReference>
<evidence type="ECO:0000256" key="1">
    <source>
        <dbReference type="SAM" id="Phobius"/>
    </source>
</evidence>
<proteinExistence type="predicted"/>
<dbReference type="STRING" id="907348.TresaDRAFT_0321"/>
<keyword evidence="1" id="KW-0812">Transmembrane</keyword>
<dbReference type="PATRIC" id="fig|907348.3.peg.2076"/>
<feature type="transmembrane region" description="Helical" evidence="1">
    <location>
        <begin position="100"/>
        <end position="120"/>
    </location>
</feature>
<accession>H7EM99</accession>
<keyword evidence="1" id="KW-0472">Membrane</keyword>
<feature type="domain" description="DZANK-type" evidence="2">
    <location>
        <begin position="11"/>
        <end position="57"/>
    </location>
</feature>
<evidence type="ECO:0000313" key="3">
    <source>
        <dbReference type="EMBL" id="EIC01184.1"/>
    </source>
</evidence>
<name>H7EM99_9SPIR</name>
<keyword evidence="1" id="KW-1133">Transmembrane helix</keyword>
<dbReference type="OrthoDB" id="350656at2"/>
<dbReference type="AlphaFoldDB" id="H7EM99"/>
<protein>
    <recommendedName>
        <fullName evidence="2">DZANK-type domain-containing protein</fullName>
    </recommendedName>
</protein>
<gene>
    <name evidence="3" type="ORF">TresaDRAFT_0321</name>
</gene>
<organism evidence="3 4">
    <name type="scientific">Treponema saccharophilum DSM 2985</name>
    <dbReference type="NCBI Taxonomy" id="907348"/>
    <lineage>
        <taxon>Bacteria</taxon>
        <taxon>Pseudomonadati</taxon>
        <taxon>Spirochaetota</taxon>
        <taxon>Spirochaetia</taxon>
        <taxon>Spirochaetales</taxon>
        <taxon>Treponemataceae</taxon>
        <taxon>Treponema</taxon>
    </lineage>
</organism>
<dbReference type="Proteomes" id="UP000003571">
    <property type="component" value="Unassembled WGS sequence"/>
</dbReference>
<evidence type="ECO:0000259" key="2">
    <source>
        <dbReference type="Pfam" id="PF12773"/>
    </source>
</evidence>
<dbReference type="RefSeq" id="WP_002705365.1">
    <property type="nucleotide sequence ID" value="NZ_AGRW01000051.1"/>
</dbReference>
<reference evidence="3 4" key="1">
    <citation type="submission" date="2011-09" db="EMBL/GenBank/DDBJ databases">
        <title>The draft genome of Treponema saccharophilum DSM 2985.</title>
        <authorList>
            <consortium name="US DOE Joint Genome Institute (JGI-PGF)"/>
            <person name="Lucas S."/>
            <person name="Copeland A."/>
            <person name="Lapidus A."/>
            <person name="Glavina del Rio T."/>
            <person name="Dalin E."/>
            <person name="Tice H."/>
            <person name="Bruce D."/>
            <person name="Goodwin L."/>
            <person name="Pitluck S."/>
            <person name="Peters L."/>
            <person name="Kyrpides N."/>
            <person name="Mavromatis K."/>
            <person name="Ivanova N."/>
            <person name="Markowitz V."/>
            <person name="Cheng J.-F."/>
            <person name="Hugenholtz P."/>
            <person name="Woyke T."/>
            <person name="Wu D."/>
            <person name="Gronow S."/>
            <person name="Wellnitz S."/>
            <person name="Brambilla E."/>
            <person name="Klenk H.-P."/>
            <person name="Eisen J.A."/>
        </authorList>
    </citation>
    <scope>NUCLEOTIDE SEQUENCE [LARGE SCALE GENOMIC DNA]</scope>
    <source>
        <strain evidence="3 4">DSM 2985</strain>
    </source>
</reference>
<dbReference type="InterPro" id="IPR025874">
    <property type="entry name" value="DZR"/>
</dbReference>
<dbReference type="Pfam" id="PF12773">
    <property type="entry name" value="DZR"/>
    <property type="match status" value="1"/>
</dbReference>
<sequence>MKKSPSAKFFCESCGSEVPGNAKFCRKCGRFFASVRCPSCGATGSNEKFRNGCPVCGYSAARSPMKNIKEKNGASRAARRRLVSAIDARNGAQDGSLPRWTYPVMLLVLALSIAFSVYYMGR</sequence>
<evidence type="ECO:0000313" key="4">
    <source>
        <dbReference type="Proteomes" id="UP000003571"/>
    </source>
</evidence>